<dbReference type="SUPFAM" id="SSF109854">
    <property type="entry name" value="DinB/YfiT-like putative metalloenzymes"/>
    <property type="match status" value="1"/>
</dbReference>
<feature type="region of interest" description="Disordered" evidence="1">
    <location>
        <begin position="200"/>
        <end position="224"/>
    </location>
</feature>
<feature type="domain" description="Mycothiol-dependent maleylpyruvate isomerase metal-binding" evidence="2">
    <location>
        <begin position="42"/>
        <end position="152"/>
    </location>
</feature>
<dbReference type="EMBL" id="BNCD01000007">
    <property type="protein sequence ID" value="GHH78130.1"/>
    <property type="molecule type" value="Genomic_DNA"/>
</dbReference>
<sequence length="224" mass="23978">MNDMHPHASGPAHFGAGGSTGGAGAARPVGELLDQAARLAVPVVRGIPEDGLTAPTPCSDYDVRTLVNHLFHVLVQFRGLAEKRHADFTLVPDYVAEGDDWRERFSAAAERLVAAWCEPGAEDGTTGSMDMPARTVGCMALLDLTVHVWDLARATGQEYRPDAAALPVLRVLRDSVEEMAPVARRMGFFAEPVPLAEDGTGADEFSRLLAETGRDPAWTPPAPR</sequence>
<dbReference type="Gene3D" id="1.20.120.450">
    <property type="entry name" value="dinb family like domain"/>
    <property type="match status" value="1"/>
</dbReference>
<evidence type="ECO:0000313" key="4">
    <source>
        <dbReference type="Proteomes" id="UP000603708"/>
    </source>
</evidence>
<dbReference type="RefSeq" id="WP_229924622.1">
    <property type="nucleotide sequence ID" value="NZ_BNCD01000007.1"/>
</dbReference>
<reference evidence="3" key="1">
    <citation type="journal article" date="2014" name="Int. J. Syst. Evol. Microbiol.">
        <title>Complete genome sequence of Corynebacterium casei LMG S-19264T (=DSM 44701T), isolated from a smear-ripened cheese.</title>
        <authorList>
            <consortium name="US DOE Joint Genome Institute (JGI-PGF)"/>
            <person name="Walter F."/>
            <person name="Albersmeier A."/>
            <person name="Kalinowski J."/>
            <person name="Ruckert C."/>
        </authorList>
    </citation>
    <scope>NUCLEOTIDE SEQUENCE</scope>
    <source>
        <strain evidence="3">JCM 5069</strain>
    </source>
</reference>
<dbReference type="InterPro" id="IPR024344">
    <property type="entry name" value="MDMPI_metal-binding"/>
</dbReference>
<proteinExistence type="predicted"/>
<evidence type="ECO:0000313" key="3">
    <source>
        <dbReference type="EMBL" id="GHH78130.1"/>
    </source>
</evidence>
<dbReference type="Pfam" id="PF11716">
    <property type="entry name" value="MDMPI_N"/>
    <property type="match status" value="1"/>
</dbReference>
<keyword evidence="4" id="KW-1185">Reference proteome</keyword>
<dbReference type="InterPro" id="IPR034660">
    <property type="entry name" value="DinB/YfiT-like"/>
</dbReference>
<evidence type="ECO:0000256" key="1">
    <source>
        <dbReference type="SAM" id="MobiDB-lite"/>
    </source>
</evidence>
<protein>
    <submittedName>
        <fullName evidence="3">TIGR03086 family protein</fullName>
    </submittedName>
</protein>
<dbReference type="InterPro" id="IPR017520">
    <property type="entry name" value="CHP03086"/>
</dbReference>
<name>A0A919KYL6_9ACTN</name>
<dbReference type="GO" id="GO:0046872">
    <property type="term" value="F:metal ion binding"/>
    <property type="evidence" value="ECO:0007669"/>
    <property type="project" value="InterPro"/>
</dbReference>
<dbReference type="Proteomes" id="UP000603708">
    <property type="component" value="Unassembled WGS sequence"/>
</dbReference>
<dbReference type="NCBIfam" id="TIGR03086">
    <property type="entry name" value="TIGR03086 family metal-binding protein"/>
    <property type="match status" value="1"/>
</dbReference>
<comment type="caution">
    <text evidence="3">The sequence shown here is derived from an EMBL/GenBank/DDBJ whole genome shotgun (WGS) entry which is preliminary data.</text>
</comment>
<evidence type="ECO:0000259" key="2">
    <source>
        <dbReference type="Pfam" id="PF11716"/>
    </source>
</evidence>
<dbReference type="NCBIfam" id="TIGR03083">
    <property type="entry name" value="maleylpyruvate isomerase family mycothiol-dependent enzyme"/>
    <property type="match status" value="1"/>
</dbReference>
<feature type="region of interest" description="Disordered" evidence="1">
    <location>
        <begin position="1"/>
        <end position="26"/>
    </location>
</feature>
<gene>
    <name evidence="3" type="ORF">GCM10018793_27820</name>
</gene>
<feature type="compositionally biased region" description="Gly residues" evidence="1">
    <location>
        <begin position="15"/>
        <end position="24"/>
    </location>
</feature>
<organism evidence="3 4">
    <name type="scientific">Streptomyces sulfonofaciens</name>
    <dbReference type="NCBI Taxonomy" id="68272"/>
    <lineage>
        <taxon>Bacteria</taxon>
        <taxon>Bacillati</taxon>
        <taxon>Actinomycetota</taxon>
        <taxon>Actinomycetes</taxon>
        <taxon>Kitasatosporales</taxon>
        <taxon>Streptomycetaceae</taxon>
        <taxon>Streptomyces</taxon>
    </lineage>
</organism>
<accession>A0A919KYL6</accession>
<dbReference type="InterPro" id="IPR017517">
    <property type="entry name" value="Maleyloyr_isom"/>
</dbReference>
<reference evidence="3" key="2">
    <citation type="submission" date="2020-09" db="EMBL/GenBank/DDBJ databases">
        <authorList>
            <person name="Sun Q."/>
            <person name="Ohkuma M."/>
        </authorList>
    </citation>
    <scope>NUCLEOTIDE SEQUENCE</scope>
    <source>
        <strain evidence="3">JCM 5069</strain>
    </source>
</reference>
<dbReference type="AlphaFoldDB" id="A0A919KYL6"/>